<accession>A0ACD6A8Z0</accession>
<dbReference type="Proteomes" id="UP001732700">
    <property type="component" value="Chromosome 7C"/>
</dbReference>
<sequence length="535" mass="59259">MSIRMLNQNAEVLNKSAALHMNINAAKGLQDVLRTNLGPKGTIKMLVGGAGDIKLTKDGNTLLKEMQIQNPTAIMIARTAVAQDDTSGDGTTSTVLFIGELMKQSERCIEEGTHPRFLVDGFEVAKRATLEFLETFKTPVVMGDQPDREILKMVARTTLRTKLYEGLADQLTDIVVNAVLCIRQQDEPIDLFMVEIMHMRHKFDVDTRLIEGLVLDHGSRHPDMKRRAENCYILTANVSLEYEKSEINAGFFYSNAEQREKMVSAERRQVDERVKKIIELKSKVCSGSDKNFVVINQKGIDPPSLDLLARAGIIALRRAKRRNMERLVLACGGEAINSVDDLTEDCLGWAGLVYEHVLGEEKYTFVENVKNPHSCTILIKGPNDHTIAQIKDAVRDGLRSVKNTVEDEAVVLGAGAFEMAARKHLIDNVKKTVKGRAQLGVTAFADALLVVPKTLAENSGLDTQDVIVALENEHDRGLVVGLDHNSGEPVDPEMEGIYDNYSVKRQIINSGPIIASQLLLVDEVIRAGRNMRKPT</sequence>
<reference evidence="1" key="1">
    <citation type="submission" date="2021-05" db="EMBL/GenBank/DDBJ databases">
        <authorList>
            <person name="Scholz U."/>
            <person name="Mascher M."/>
            <person name="Fiebig A."/>
        </authorList>
    </citation>
    <scope>NUCLEOTIDE SEQUENCE [LARGE SCALE GENOMIC DNA]</scope>
</reference>
<name>A0ACD6A8Z0_AVESA</name>
<keyword evidence="2" id="KW-1185">Reference proteome</keyword>
<protein>
    <submittedName>
        <fullName evidence="1">Uncharacterized protein</fullName>
    </submittedName>
</protein>
<organism evidence="1 2">
    <name type="scientific">Avena sativa</name>
    <name type="common">Oat</name>
    <dbReference type="NCBI Taxonomy" id="4498"/>
    <lineage>
        <taxon>Eukaryota</taxon>
        <taxon>Viridiplantae</taxon>
        <taxon>Streptophyta</taxon>
        <taxon>Embryophyta</taxon>
        <taxon>Tracheophyta</taxon>
        <taxon>Spermatophyta</taxon>
        <taxon>Magnoliopsida</taxon>
        <taxon>Liliopsida</taxon>
        <taxon>Poales</taxon>
        <taxon>Poaceae</taxon>
        <taxon>BOP clade</taxon>
        <taxon>Pooideae</taxon>
        <taxon>Poodae</taxon>
        <taxon>Poeae</taxon>
        <taxon>Poeae Chloroplast Group 1 (Aveneae type)</taxon>
        <taxon>Aveninae</taxon>
        <taxon>Avena</taxon>
    </lineage>
</organism>
<dbReference type="EnsemblPlants" id="AVESA.00010b.r2.7CG0716340.1">
    <property type="protein sequence ID" value="AVESA.00010b.r2.7CG0716340.1.CDS"/>
    <property type="gene ID" value="AVESA.00010b.r2.7CG0716340"/>
</dbReference>
<proteinExistence type="predicted"/>
<reference evidence="1" key="2">
    <citation type="submission" date="2025-09" db="UniProtKB">
        <authorList>
            <consortium name="EnsemblPlants"/>
        </authorList>
    </citation>
    <scope>IDENTIFICATION</scope>
</reference>
<evidence type="ECO:0000313" key="2">
    <source>
        <dbReference type="Proteomes" id="UP001732700"/>
    </source>
</evidence>
<evidence type="ECO:0000313" key="1">
    <source>
        <dbReference type="EnsemblPlants" id="AVESA.00010b.r2.7CG0716340.1.CDS"/>
    </source>
</evidence>